<sequence length="212" mass="23883">MQAVPCDLSPTISTGSFLTSETLDANPIDTELSSDSTEDQILKKTVSCPWNSSLLFTLQQRQENLSGAPETHLPEGEMYLYKGSQIQQILEKCSGDLNSSSQNNTHFEAPAAELDFPEMERHFPNFCHQLFQPLEPSLDFDTSSVSQYKISQDNRELRKTSEFSTESQDMSTFLEVRNSSLNMQRGSLPSSLERNKPNNIPSEEKSFEENVT</sequence>
<evidence type="ECO:0000313" key="3">
    <source>
        <dbReference type="Proteomes" id="UP000537522"/>
    </source>
</evidence>
<dbReference type="EMBL" id="VXAL01004035">
    <property type="protein sequence ID" value="NXK46573.1"/>
    <property type="molecule type" value="Genomic_DNA"/>
</dbReference>
<feature type="non-terminal residue" evidence="2">
    <location>
        <position position="212"/>
    </location>
</feature>
<dbReference type="Proteomes" id="UP000537522">
    <property type="component" value="Unassembled WGS sequence"/>
</dbReference>
<protein>
    <submittedName>
        <fullName evidence="2">CE295 protein</fullName>
    </submittedName>
</protein>
<proteinExistence type="predicted"/>
<organism evidence="2 3">
    <name type="scientific">Chauna torquata</name>
    <name type="common">Southern screamer</name>
    <dbReference type="NCBI Taxonomy" id="30388"/>
    <lineage>
        <taxon>Eukaryota</taxon>
        <taxon>Metazoa</taxon>
        <taxon>Chordata</taxon>
        <taxon>Craniata</taxon>
        <taxon>Vertebrata</taxon>
        <taxon>Euteleostomi</taxon>
        <taxon>Archelosauria</taxon>
        <taxon>Archosauria</taxon>
        <taxon>Dinosauria</taxon>
        <taxon>Saurischia</taxon>
        <taxon>Theropoda</taxon>
        <taxon>Coelurosauria</taxon>
        <taxon>Aves</taxon>
        <taxon>Neognathae</taxon>
        <taxon>Galloanserae</taxon>
        <taxon>Anseriformes</taxon>
        <taxon>Anhimidae</taxon>
        <taxon>Chauna</taxon>
    </lineage>
</organism>
<evidence type="ECO:0000256" key="1">
    <source>
        <dbReference type="SAM" id="MobiDB-lite"/>
    </source>
</evidence>
<comment type="caution">
    <text evidence="2">The sequence shown here is derived from an EMBL/GenBank/DDBJ whole genome shotgun (WGS) entry which is preliminary data.</text>
</comment>
<gene>
    <name evidence="2" type="primary">Cep295_4</name>
    <name evidence="2" type="ORF">CHATOR_R14685</name>
</gene>
<feature type="compositionally biased region" description="Basic and acidic residues" evidence="1">
    <location>
        <begin position="202"/>
        <end position="212"/>
    </location>
</feature>
<feature type="compositionally biased region" description="Polar residues" evidence="1">
    <location>
        <begin position="178"/>
        <end position="201"/>
    </location>
</feature>
<feature type="non-terminal residue" evidence="2">
    <location>
        <position position="1"/>
    </location>
</feature>
<dbReference type="AlphaFoldDB" id="A0A7L0JT62"/>
<feature type="region of interest" description="Disordered" evidence="1">
    <location>
        <begin position="178"/>
        <end position="212"/>
    </location>
</feature>
<accession>A0A7L0JT62</accession>
<keyword evidence="3" id="KW-1185">Reference proteome</keyword>
<evidence type="ECO:0000313" key="2">
    <source>
        <dbReference type="EMBL" id="NXK46573.1"/>
    </source>
</evidence>
<name>A0A7L0JT62_CHATO</name>
<reference evidence="2 3" key="1">
    <citation type="submission" date="2019-09" db="EMBL/GenBank/DDBJ databases">
        <title>Bird 10,000 Genomes (B10K) Project - Family phase.</title>
        <authorList>
            <person name="Zhang G."/>
        </authorList>
    </citation>
    <scope>NUCLEOTIDE SEQUENCE [LARGE SCALE GENOMIC DNA]</scope>
    <source>
        <strain evidence="2">B10K-DU-011-36</strain>
        <tissue evidence="2">Muscle</tissue>
    </source>
</reference>